<name>A0AAN9B7J0_9CAEN</name>
<evidence type="ECO:0000313" key="2">
    <source>
        <dbReference type="EMBL" id="KAK7100168.1"/>
    </source>
</evidence>
<dbReference type="PANTHER" id="PTHR20933:SF4">
    <property type="entry name" value="F-BOX INVOLVED IN POLYQ PATHOGENESIS, ISOFORM A"/>
    <property type="match status" value="1"/>
</dbReference>
<dbReference type="PANTHER" id="PTHR20933">
    <property type="entry name" value="F-BOX ONLY PROTEIN 33"/>
    <property type="match status" value="1"/>
</dbReference>
<dbReference type="GO" id="GO:0031398">
    <property type="term" value="P:positive regulation of protein ubiquitination"/>
    <property type="evidence" value="ECO:0007669"/>
    <property type="project" value="TreeGrafter"/>
</dbReference>
<dbReference type="SMART" id="SM00367">
    <property type="entry name" value="LRR_CC"/>
    <property type="match status" value="4"/>
</dbReference>
<dbReference type="Gene3D" id="3.80.10.10">
    <property type="entry name" value="Ribonuclease Inhibitor"/>
    <property type="match status" value="1"/>
</dbReference>
<dbReference type="SMART" id="SM00256">
    <property type="entry name" value="FBOX"/>
    <property type="match status" value="1"/>
</dbReference>
<dbReference type="InterPro" id="IPR006553">
    <property type="entry name" value="Leu-rich_rpt_Cys-con_subtyp"/>
</dbReference>
<feature type="domain" description="F-box" evidence="1">
    <location>
        <begin position="5"/>
        <end position="51"/>
    </location>
</feature>
<evidence type="ECO:0000259" key="1">
    <source>
        <dbReference type="PROSITE" id="PS50181"/>
    </source>
</evidence>
<dbReference type="AlphaFoldDB" id="A0AAN9B7J0"/>
<dbReference type="EMBL" id="JBAMIC010000011">
    <property type="protein sequence ID" value="KAK7100168.1"/>
    <property type="molecule type" value="Genomic_DNA"/>
</dbReference>
<accession>A0AAN9B7J0</accession>
<evidence type="ECO:0000313" key="3">
    <source>
        <dbReference type="Proteomes" id="UP001374579"/>
    </source>
</evidence>
<gene>
    <name evidence="2" type="ORF">V1264_023159</name>
</gene>
<protein>
    <recommendedName>
        <fullName evidence="1">F-box domain-containing protein</fullName>
    </recommendedName>
</protein>
<dbReference type="InterPro" id="IPR032675">
    <property type="entry name" value="LRR_dom_sf"/>
</dbReference>
<proteinExistence type="predicted"/>
<dbReference type="Pfam" id="PF12937">
    <property type="entry name" value="F-box-like"/>
    <property type="match status" value="1"/>
</dbReference>
<reference evidence="2 3" key="1">
    <citation type="submission" date="2024-02" db="EMBL/GenBank/DDBJ databases">
        <title>Chromosome-scale genome assembly of the rough periwinkle Littorina saxatilis.</title>
        <authorList>
            <person name="De Jode A."/>
            <person name="Faria R."/>
            <person name="Formenti G."/>
            <person name="Sims Y."/>
            <person name="Smith T.P."/>
            <person name="Tracey A."/>
            <person name="Wood J.M.D."/>
            <person name="Zagrodzka Z.B."/>
            <person name="Johannesson K."/>
            <person name="Butlin R.K."/>
            <person name="Leder E.H."/>
        </authorList>
    </citation>
    <scope>NUCLEOTIDE SEQUENCE [LARGE SCALE GENOMIC DNA]</scope>
    <source>
        <strain evidence="2">Snail1</strain>
        <tissue evidence="2">Muscle</tissue>
    </source>
</reference>
<comment type="caution">
    <text evidence="2">The sequence shown here is derived from an EMBL/GenBank/DDBJ whole genome shotgun (WGS) entry which is preliminary data.</text>
</comment>
<dbReference type="CDD" id="cd22123">
    <property type="entry name" value="F-box_FBXL12"/>
    <property type="match status" value="1"/>
</dbReference>
<dbReference type="SUPFAM" id="SSF52047">
    <property type="entry name" value="RNI-like"/>
    <property type="match status" value="1"/>
</dbReference>
<organism evidence="2 3">
    <name type="scientific">Littorina saxatilis</name>
    <dbReference type="NCBI Taxonomy" id="31220"/>
    <lineage>
        <taxon>Eukaryota</taxon>
        <taxon>Metazoa</taxon>
        <taxon>Spiralia</taxon>
        <taxon>Lophotrochozoa</taxon>
        <taxon>Mollusca</taxon>
        <taxon>Gastropoda</taxon>
        <taxon>Caenogastropoda</taxon>
        <taxon>Littorinimorpha</taxon>
        <taxon>Littorinoidea</taxon>
        <taxon>Littorinidae</taxon>
        <taxon>Littorina</taxon>
    </lineage>
</organism>
<dbReference type="InterPro" id="IPR001810">
    <property type="entry name" value="F-box_dom"/>
</dbReference>
<sequence length="320" mass="36375">MATSTIHIGRLPDNILLEILSYLPVKDRCISGRVCRRWRKIVADNSLWRHVDLLPYKLNLHKMWKIIRAHLSECLQTLRIASMYFHSKTRAEVKPALSLAMLKDLQERCPSLAWLHLEPGRVTEIPNASLLPSSLTHLTLRKCFWEPHWLKGSAEHFSNLVYLDLSNTVRVDNHDMKDIGQFTQLRTLKLDNCYRLSEPGLQEIAKTLTSLTSLSLQCCDTTDLVVHHMARHLTALRDVDLSGSKSLTESCLPSLVEGLTDLEQLSLNNCKNITANALMPLQESTSLRRISLVHVDAPILESDVAPWRENMPHCTINIAV</sequence>
<keyword evidence="3" id="KW-1185">Reference proteome</keyword>
<dbReference type="Proteomes" id="UP001374579">
    <property type="component" value="Unassembled WGS sequence"/>
</dbReference>
<dbReference type="PROSITE" id="PS50181">
    <property type="entry name" value="FBOX"/>
    <property type="match status" value="1"/>
</dbReference>